<protein>
    <submittedName>
        <fullName evidence="1">33677_t:CDS:1</fullName>
    </submittedName>
</protein>
<evidence type="ECO:0000313" key="1">
    <source>
        <dbReference type="EMBL" id="CAG8840919.1"/>
    </source>
</evidence>
<comment type="caution">
    <text evidence="1">The sequence shown here is derived from an EMBL/GenBank/DDBJ whole genome shotgun (WGS) entry which is preliminary data.</text>
</comment>
<sequence>ILALGMIQVGSKIEYTMIPPIYTIVIKDKIALTAFWYFWK</sequence>
<accession>A0ACA9SKD4</accession>
<proteinExistence type="predicted"/>
<organism evidence="1 2">
    <name type="scientific">Racocetra persica</name>
    <dbReference type="NCBI Taxonomy" id="160502"/>
    <lineage>
        <taxon>Eukaryota</taxon>
        <taxon>Fungi</taxon>
        <taxon>Fungi incertae sedis</taxon>
        <taxon>Mucoromycota</taxon>
        <taxon>Glomeromycotina</taxon>
        <taxon>Glomeromycetes</taxon>
        <taxon>Diversisporales</taxon>
        <taxon>Gigasporaceae</taxon>
        <taxon>Racocetra</taxon>
    </lineage>
</organism>
<feature type="non-terminal residue" evidence="1">
    <location>
        <position position="40"/>
    </location>
</feature>
<keyword evidence="2" id="KW-1185">Reference proteome</keyword>
<dbReference type="EMBL" id="CAJVQC010128307">
    <property type="protein sequence ID" value="CAG8840919.1"/>
    <property type="molecule type" value="Genomic_DNA"/>
</dbReference>
<name>A0ACA9SKD4_9GLOM</name>
<feature type="non-terminal residue" evidence="1">
    <location>
        <position position="1"/>
    </location>
</feature>
<gene>
    <name evidence="1" type="ORF">RPERSI_LOCUS31635</name>
</gene>
<evidence type="ECO:0000313" key="2">
    <source>
        <dbReference type="Proteomes" id="UP000789920"/>
    </source>
</evidence>
<dbReference type="Proteomes" id="UP000789920">
    <property type="component" value="Unassembled WGS sequence"/>
</dbReference>
<reference evidence="1" key="1">
    <citation type="submission" date="2021-06" db="EMBL/GenBank/DDBJ databases">
        <authorList>
            <person name="Kallberg Y."/>
            <person name="Tangrot J."/>
            <person name="Rosling A."/>
        </authorList>
    </citation>
    <scope>NUCLEOTIDE SEQUENCE</scope>
    <source>
        <strain evidence="1">MA461A</strain>
    </source>
</reference>